<evidence type="ECO:0000313" key="2">
    <source>
        <dbReference type="EMBL" id="MEQ2219494.1"/>
    </source>
</evidence>
<dbReference type="InterPro" id="IPR001878">
    <property type="entry name" value="Znf_CCHC"/>
</dbReference>
<organism evidence="2 3">
    <name type="scientific">Xenoophorus captivus</name>
    <dbReference type="NCBI Taxonomy" id="1517983"/>
    <lineage>
        <taxon>Eukaryota</taxon>
        <taxon>Metazoa</taxon>
        <taxon>Chordata</taxon>
        <taxon>Craniata</taxon>
        <taxon>Vertebrata</taxon>
        <taxon>Euteleostomi</taxon>
        <taxon>Actinopterygii</taxon>
        <taxon>Neopterygii</taxon>
        <taxon>Teleostei</taxon>
        <taxon>Neoteleostei</taxon>
        <taxon>Acanthomorphata</taxon>
        <taxon>Ovalentaria</taxon>
        <taxon>Atherinomorphae</taxon>
        <taxon>Cyprinodontiformes</taxon>
        <taxon>Goodeidae</taxon>
        <taxon>Xenoophorus</taxon>
    </lineage>
</organism>
<gene>
    <name evidence="2" type="ORF">XENOCAPTIV_018783</name>
</gene>
<sequence>MYAEKVVSGKKKQPPTDTFYVEDEIFYAGPVSRRRGRMRGVFRRNGGLRGRGRRQVRGRDDGRDDVCWVCGQHGHWARNVQLDDPVNNDWIRENRMLLKKEKGKLMRKRR</sequence>
<reference evidence="2 3" key="1">
    <citation type="submission" date="2021-06" db="EMBL/GenBank/DDBJ databases">
        <authorList>
            <person name="Palmer J.M."/>
        </authorList>
    </citation>
    <scope>NUCLEOTIDE SEQUENCE [LARGE SCALE GENOMIC DNA]</scope>
    <source>
        <strain evidence="2 3">XC_2019</strain>
        <tissue evidence="2">Muscle</tissue>
    </source>
</reference>
<protein>
    <recommendedName>
        <fullName evidence="1">CCHC-type domain-containing protein</fullName>
    </recommendedName>
</protein>
<evidence type="ECO:0000259" key="1">
    <source>
        <dbReference type="Pfam" id="PF00098"/>
    </source>
</evidence>
<dbReference type="EMBL" id="JAHRIN010079574">
    <property type="protein sequence ID" value="MEQ2219494.1"/>
    <property type="molecule type" value="Genomic_DNA"/>
</dbReference>
<keyword evidence="3" id="KW-1185">Reference proteome</keyword>
<proteinExistence type="predicted"/>
<dbReference type="Pfam" id="PF00098">
    <property type="entry name" value="zf-CCHC"/>
    <property type="match status" value="1"/>
</dbReference>
<feature type="domain" description="CCHC-type" evidence="1">
    <location>
        <begin position="66"/>
        <end position="79"/>
    </location>
</feature>
<dbReference type="InterPro" id="IPR036875">
    <property type="entry name" value="Znf_CCHC_sf"/>
</dbReference>
<dbReference type="Proteomes" id="UP001434883">
    <property type="component" value="Unassembled WGS sequence"/>
</dbReference>
<name>A0ABV0SGV2_9TELE</name>
<evidence type="ECO:0000313" key="3">
    <source>
        <dbReference type="Proteomes" id="UP001434883"/>
    </source>
</evidence>
<dbReference type="SUPFAM" id="SSF57756">
    <property type="entry name" value="Retrovirus zinc finger-like domains"/>
    <property type="match status" value="1"/>
</dbReference>
<comment type="caution">
    <text evidence="2">The sequence shown here is derived from an EMBL/GenBank/DDBJ whole genome shotgun (WGS) entry which is preliminary data.</text>
</comment>
<accession>A0ABV0SGV2</accession>